<dbReference type="STRING" id="90262.A0A1X2ID53"/>
<evidence type="ECO:0000256" key="2">
    <source>
        <dbReference type="ARBA" id="ARBA00010992"/>
    </source>
</evidence>
<dbReference type="PROSITE" id="PS00217">
    <property type="entry name" value="SUGAR_TRANSPORT_2"/>
    <property type="match status" value="1"/>
</dbReference>
<dbReference type="SUPFAM" id="SSF103473">
    <property type="entry name" value="MFS general substrate transporter"/>
    <property type="match status" value="1"/>
</dbReference>
<protein>
    <submittedName>
        <fullName evidence="9">General substrate transporter</fullName>
    </submittedName>
</protein>
<dbReference type="PANTHER" id="PTHR23503:SF8">
    <property type="entry name" value="FACILITATED GLUCOSE TRANSPORTER PROTEIN 1"/>
    <property type="match status" value="1"/>
</dbReference>
<evidence type="ECO:0000313" key="10">
    <source>
        <dbReference type="Proteomes" id="UP000193560"/>
    </source>
</evidence>
<dbReference type="InterPro" id="IPR045263">
    <property type="entry name" value="GLUT"/>
</dbReference>
<evidence type="ECO:0000256" key="4">
    <source>
        <dbReference type="ARBA" id="ARBA00022692"/>
    </source>
</evidence>
<dbReference type="InterPro" id="IPR036259">
    <property type="entry name" value="MFS_trans_sf"/>
</dbReference>
<dbReference type="PANTHER" id="PTHR23503">
    <property type="entry name" value="SOLUTE CARRIER FAMILY 2"/>
    <property type="match status" value="1"/>
</dbReference>
<keyword evidence="3" id="KW-0813">Transport</keyword>
<keyword evidence="6 7" id="KW-0472">Membrane</keyword>
<dbReference type="AlphaFoldDB" id="A0A1X2ID53"/>
<evidence type="ECO:0000256" key="1">
    <source>
        <dbReference type="ARBA" id="ARBA00004141"/>
    </source>
</evidence>
<dbReference type="PROSITE" id="PS50850">
    <property type="entry name" value="MFS"/>
    <property type="match status" value="1"/>
</dbReference>
<dbReference type="EMBL" id="MCGE01000016">
    <property type="protein sequence ID" value="ORZ13532.1"/>
    <property type="molecule type" value="Genomic_DNA"/>
</dbReference>
<evidence type="ECO:0000256" key="7">
    <source>
        <dbReference type="SAM" id="Phobius"/>
    </source>
</evidence>
<feature type="transmembrane region" description="Helical" evidence="7">
    <location>
        <begin position="463"/>
        <end position="481"/>
    </location>
</feature>
<dbReference type="InterPro" id="IPR005828">
    <property type="entry name" value="MFS_sugar_transport-like"/>
</dbReference>
<feature type="transmembrane region" description="Helical" evidence="7">
    <location>
        <begin position="306"/>
        <end position="329"/>
    </location>
</feature>
<feature type="transmembrane region" description="Helical" evidence="7">
    <location>
        <begin position="122"/>
        <end position="144"/>
    </location>
</feature>
<evidence type="ECO:0000259" key="8">
    <source>
        <dbReference type="PROSITE" id="PS50850"/>
    </source>
</evidence>
<keyword evidence="5 7" id="KW-1133">Transmembrane helix</keyword>
<comment type="caution">
    <text evidence="9">The sequence shown here is derived from an EMBL/GenBank/DDBJ whole genome shotgun (WGS) entry which is preliminary data.</text>
</comment>
<dbReference type="PRINTS" id="PR00171">
    <property type="entry name" value="SUGRTRNSPORT"/>
</dbReference>
<comment type="similarity">
    <text evidence="2">Belongs to the major facilitator superfamily. Sugar transporter (TC 2.A.1.1) family.</text>
</comment>
<dbReference type="Gene3D" id="1.20.1250.20">
    <property type="entry name" value="MFS general substrate transporter like domains"/>
    <property type="match status" value="1"/>
</dbReference>
<feature type="domain" description="Major facilitator superfamily (MFS) profile" evidence="8">
    <location>
        <begin position="16"/>
        <end position="487"/>
    </location>
</feature>
<feature type="transmembrane region" description="Helical" evidence="7">
    <location>
        <begin position="399"/>
        <end position="421"/>
    </location>
</feature>
<feature type="transmembrane region" description="Helical" evidence="7">
    <location>
        <begin position="98"/>
        <end position="116"/>
    </location>
</feature>
<name>A0A1X2ID53_9FUNG</name>
<gene>
    <name evidence="9" type="ORF">BCR42DRAFT_483296</name>
</gene>
<dbReference type="InterPro" id="IPR005829">
    <property type="entry name" value="Sugar_transporter_CS"/>
</dbReference>
<evidence type="ECO:0000256" key="5">
    <source>
        <dbReference type="ARBA" id="ARBA00022989"/>
    </source>
</evidence>
<dbReference type="Pfam" id="PF00083">
    <property type="entry name" value="Sugar_tr"/>
    <property type="match status" value="2"/>
</dbReference>
<dbReference type="GO" id="GO:0015149">
    <property type="term" value="F:hexose transmembrane transporter activity"/>
    <property type="evidence" value="ECO:0007669"/>
    <property type="project" value="TreeGrafter"/>
</dbReference>
<keyword evidence="4 7" id="KW-0812">Transmembrane</keyword>
<dbReference type="OrthoDB" id="4540492at2759"/>
<feature type="transmembrane region" description="Helical" evidence="7">
    <location>
        <begin position="187"/>
        <end position="212"/>
    </location>
</feature>
<accession>A0A1X2ID53</accession>
<sequence>MDSLESHKTTWYLNYCVFVACLSSFANGWVIGSPNLVGEATHNCKNGDQHVVHSLFPDCLLMNSAMWGFAVASFCIGGLIGSLSGGYIQSTLGRKMTLLLHNSGFILGGAFIGFSLNVPMFIIGRIFCGFACGLGSLVVPSYIIEISTLHARGAVGCCHQFLLVLGILASSGAGFPLSTVPLWRLNYALVIFPSVMQVCLIPTCVESPRWLINVNRMKDARQALQKLRNGMEIDREFQSLQTVNEDHDTPTPPSEREVTKKVSSSSLVVDENLNHNNDEPQSTKKATQKTNLSILGIFRDPMIRPLAWTILWLHVIQQLIGMNAVMYYSNQIFSLAFNDSTAKWMAFCTTLVNFLMTIVAVATIDRMGRRPLLLLAESGACFFSLLLVVGFIFQVPGLLVFSVFGYVASFAVGVGPIPWLLPSEMIPTYASSAVGAASTAANWTMNFVIGQSFPIIFEYMHGYSFLIFATVALLAFIFTYVKVPETKGRSIDSIMYSVKKERAMKK</sequence>
<evidence type="ECO:0000256" key="3">
    <source>
        <dbReference type="ARBA" id="ARBA00022448"/>
    </source>
</evidence>
<dbReference type="InterPro" id="IPR003663">
    <property type="entry name" value="Sugar/inositol_transpt"/>
</dbReference>
<feature type="transmembrane region" description="Helical" evidence="7">
    <location>
        <begin position="344"/>
        <end position="364"/>
    </location>
</feature>
<keyword evidence="10" id="KW-1185">Reference proteome</keyword>
<feature type="transmembrane region" description="Helical" evidence="7">
    <location>
        <begin position="12"/>
        <end position="31"/>
    </location>
</feature>
<evidence type="ECO:0000256" key="6">
    <source>
        <dbReference type="ARBA" id="ARBA00023136"/>
    </source>
</evidence>
<comment type="subcellular location">
    <subcellularLocation>
        <location evidence="1">Membrane</location>
        <topology evidence="1">Multi-pass membrane protein</topology>
    </subcellularLocation>
</comment>
<dbReference type="GO" id="GO:0016020">
    <property type="term" value="C:membrane"/>
    <property type="evidence" value="ECO:0007669"/>
    <property type="project" value="UniProtKB-SubCell"/>
</dbReference>
<dbReference type="InterPro" id="IPR020846">
    <property type="entry name" value="MFS_dom"/>
</dbReference>
<proteinExistence type="inferred from homology"/>
<feature type="transmembrane region" description="Helical" evidence="7">
    <location>
        <begin position="433"/>
        <end position="457"/>
    </location>
</feature>
<reference evidence="9 10" key="1">
    <citation type="submission" date="2016-07" db="EMBL/GenBank/DDBJ databases">
        <title>Pervasive Adenine N6-methylation of Active Genes in Fungi.</title>
        <authorList>
            <consortium name="DOE Joint Genome Institute"/>
            <person name="Mondo S.J."/>
            <person name="Dannebaum R.O."/>
            <person name="Kuo R.C."/>
            <person name="Labutti K."/>
            <person name="Haridas S."/>
            <person name="Kuo A."/>
            <person name="Salamov A."/>
            <person name="Ahrendt S.R."/>
            <person name="Lipzen A."/>
            <person name="Sullivan W."/>
            <person name="Andreopoulos W.B."/>
            <person name="Clum A."/>
            <person name="Lindquist E."/>
            <person name="Daum C."/>
            <person name="Ramamoorthy G.K."/>
            <person name="Gryganskyi A."/>
            <person name="Culley D."/>
            <person name="Magnuson J.K."/>
            <person name="James T.Y."/>
            <person name="O'Malley M.A."/>
            <person name="Stajich J.E."/>
            <person name="Spatafora J.W."/>
            <person name="Visel A."/>
            <person name="Grigoriev I.V."/>
        </authorList>
    </citation>
    <scope>NUCLEOTIDE SEQUENCE [LARGE SCALE GENOMIC DNA]</scope>
    <source>
        <strain evidence="9 10">NRRL 1336</strain>
    </source>
</reference>
<dbReference type="PROSITE" id="PS00216">
    <property type="entry name" value="SUGAR_TRANSPORT_1"/>
    <property type="match status" value="1"/>
</dbReference>
<feature type="transmembrane region" description="Helical" evidence="7">
    <location>
        <begin position="371"/>
        <end position="393"/>
    </location>
</feature>
<feature type="transmembrane region" description="Helical" evidence="7">
    <location>
        <begin position="65"/>
        <end position="86"/>
    </location>
</feature>
<organism evidence="9 10">
    <name type="scientific">Absidia repens</name>
    <dbReference type="NCBI Taxonomy" id="90262"/>
    <lineage>
        <taxon>Eukaryota</taxon>
        <taxon>Fungi</taxon>
        <taxon>Fungi incertae sedis</taxon>
        <taxon>Mucoromycota</taxon>
        <taxon>Mucoromycotina</taxon>
        <taxon>Mucoromycetes</taxon>
        <taxon>Mucorales</taxon>
        <taxon>Cunninghamellaceae</taxon>
        <taxon>Absidia</taxon>
    </lineage>
</organism>
<dbReference type="Proteomes" id="UP000193560">
    <property type="component" value="Unassembled WGS sequence"/>
</dbReference>
<evidence type="ECO:0000313" key="9">
    <source>
        <dbReference type="EMBL" id="ORZ13532.1"/>
    </source>
</evidence>
<feature type="transmembrane region" description="Helical" evidence="7">
    <location>
        <begin position="156"/>
        <end position="175"/>
    </location>
</feature>